<evidence type="ECO:0000256" key="6">
    <source>
        <dbReference type="SAM" id="Phobius"/>
    </source>
</evidence>
<organism evidence="7 8">
    <name type="scientific">Zingiber officinale</name>
    <name type="common">Ginger</name>
    <name type="synonym">Amomum zingiber</name>
    <dbReference type="NCBI Taxonomy" id="94328"/>
    <lineage>
        <taxon>Eukaryota</taxon>
        <taxon>Viridiplantae</taxon>
        <taxon>Streptophyta</taxon>
        <taxon>Embryophyta</taxon>
        <taxon>Tracheophyta</taxon>
        <taxon>Spermatophyta</taxon>
        <taxon>Magnoliopsida</taxon>
        <taxon>Liliopsida</taxon>
        <taxon>Zingiberales</taxon>
        <taxon>Zingiberaceae</taxon>
        <taxon>Zingiber</taxon>
    </lineage>
</organism>
<protein>
    <submittedName>
        <fullName evidence="7">Uncharacterized protein</fullName>
    </submittedName>
</protein>
<comment type="caution">
    <text evidence="7">The sequence shown here is derived from an EMBL/GenBank/DDBJ whole genome shotgun (WGS) entry which is preliminary data.</text>
</comment>
<dbReference type="Proteomes" id="UP000734854">
    <property type="component" value="Unassembled WGS sequence"/>
</dbReference>
<reference evidence="7 8" key="1">
    <citation type="submission" date="2020-08" db="EMBL/GenBank/DDBJ databases">
        <title>Plant Genome Project.</title>
        <authorList>
            <person name="Zhang R.-G."/>
        </authorList>
    </citation>
    <scope>NUCLEOTIDE SEQUENCE [LARGE SCALE GENOMIC DNA]</scope>
    <source>
        <tissue evidence="7">Rhizome</tissue>
    </source>
</reference>
<comment type="subcellular location">
    <subcellularLocation>
        <location evidence="1">Membrane</location>
    </subcellularLocation>
</comment>
<dbReference type="GO" id="GO:0008270">
    <property type="term" value="F:zinc ion binding"/>
    <property type="evidence" value="ECO:0007669"/>
    <property type="project" value="UniProtKB-KW"/>
</dbReference>
<feature type="transmembrane region" description="Helical" evidence="6">
    <location>
        <begin position="38"/>
        <end position="71"/>
    </location>
</feature>
<accession>A0A8J5GPG2</accession>
<evidence type="ECO:0000313" key="8">
    <source>
        <dbReference type="Proteomes" id="UP000734854"/>
    </source>
</evidence>
<dbReference type="GO" id="GO:0016020">
    <property type="term" value="C:membrane"/>
    <property type="evidence" value="ECO:0007669"/>
    <property type="project" value="UniProtKB-SubCell"/>
</dbReference>
<keyword evidence="3" id="KW-0863">Zinc-finger</keyword>
<name>A0A8J5GPG2_ZINOF</name>
<evidence type="ECO:0000256" key="2">
    <source>
        <dbReference type="ARBA" id="ARBA00022723"/>
    </source>
</evidence>
<keyword evidence="6" id="KW-1133">Transmembrane helix</keyword>
<dbReference type="AlphaFoldDB" id="A0A8J5GPG2"/>
<dbReference type="PANTHER" id="PTHR46151:SF7">
    <property type="entry name" value="NEP1-INTERACTING PROTEIN 1"/>
    <property type="match status" value="1"/>
</dbReference>
<keyword evidence="2" id="KW-0479">Metal-binding</keyword>
<keyword evidence="5 6" id="KW-0472">Membrane</keyword>
<sequence>MSLAHPAWIASILLLLLLLHSLGYICMVSKLFARVICAALTCVFASGCIKFVAVGVVGSLVGAITGALIGLATESGLLRGSGIGAITGTVFSIEVVESSHNLWNSRDCGSWSLLHLMNALSLPFMETLDLYETDGNTKGMPMDEVEKLPKSQVTARGSLDESGERIRSASGRNGEEITYLQRILTRESLTLRLGLVADSTKGKALGVAGGNAVCFTAERIVRLLHDPLYDADDRTLLVVTDDGGY</sequence>
<gene>
    <name evidence="7" type="ORF">ZIOFF_030442</name>
</gene>
<dbReference type="EMBL" id="JACMSC010000008">
    <property type="protein sequence ID" value="KAG6512342.1"/>
    <property type="molecule type" value="Genomic_DNA"/>
</dbReference>
<evidence type="ECO:0000256" key="3">
    <source>
        <dbReference type="ARBA" id="ARBA00022771"/>
    </source>
</evidence>
<proteinExistence type="predicted"/>
<keyword evidence="6" id="KW-0812">Transmembrane</keyword>
<feature type="transmembrane region" description="Helical" evidence="6">
    <location>
        <begin position="6"/>
        <end position="26"/>
    </location>
</feature>
<keyword evidence="8" id="KW-1185">Reference proteome</keyword>
<evidence type="ECO:0000256" key="4">
    <source>
        <dbReference type="ARBA" id="ARBA00022833"/>
    </source>
</evidence>
<evidence type="ECO:0000256" key="1">
    <source>
        <dbReference type="ARBA" id="ARBA00004370"/>
    </source>
</evidence>
<dbReference type="PANTHER" id="PTHR46151">
    <property type="entry name" value="NEP1-INTERACTING PROTEIN-LIKE 2"/>
    <property type="match status" value="1"/>
</dbReference>
<evidence type="ECO:0000313" key="7">
    <source>
        <dbReference type="EMBL" id="KAG6512342.1"/>
    </source>
</evidence>
<evidence type="ECO:0000256" key="5">
    <source>
        <dbReference type="ARBA" id="ARBA00023136"/>
    </source>
</evidence>
<keyword evidence="4" id="KW-0862">Zinc</keyword>